<dbReference type="Gene3D" id="3.40.50.150">
    <property type="entry name" value="Vaccinia Virus protein VP39"/>
    <property type="match status" value="1"/>
</dbReference>
<dbReference type="PANTHER" id="PTHR13369">
    <property type="match status" value="1"/>
</dbReference>
<sequence>MVAWKKKSHARAEAIEAVCARTAELGQALPRLAEGPTPALPAFPWEPELDPAAGELDEARALRKRQQIVSAAAHALTLTAKGAHVVEFGAGQGHLGLLLARLRPDAAVTLVEVKEYSCAAACTRAQRLALRNVRVFHGSLEAFEQSGEPFDVALGLHLCGLLTDATLELAARRGAAACIVPCCYGQLFGAVDHHRGGSAAPRKAPFSSSFRAALGEELLPLYAEVAKGADHASVGHNGAFDTESSAAATAQRCMKTIDTDRLLWLLERFRKEEELAGQGTSKELAGEEAGGLNGPSLTVDKRTCFSCELRNLEPVCCSPKNSVILVSQPRRIVSIKEGECASTPLFQATIGAGLSKAAELRNVTS</sequence>
<name>A0AB34JS60_PRYPA</name>
<dbReference type="EMBL" id="JBGBPQ010000005">
    <property type="protein sequence ID" value="KAL1524434.1"/>
    <property type="molecule type" value="Genomic_DNA"/>
</dbReference>
<dbReference type="InterPro" id="IPR029063">
    <property type="entry name" value="SAM-dependent_MTases_sf"/>
</dbReference>
<comment type="caution">
    <text evidence="2">The sequence shown here is derived from an EMBL/GenBank/DDBJ whole genome shotgun (WGS) entry which is preliminary data.</text>
</comment>
<accession>A0AB34JS60</accession>
<protein>
    <recommendedName>
        <fullName evidence="1">Methyltransferase domain-containing protein</fullName>
    </recommendedName>
</protein>
<proteinExistence type="predicted"/>
<dbReference type="AlphaFoldDB" id="A0AB34JS60"/>
<keyword evidence="3" id="KW-1185">Reference proteome</keyword>
<dbReference type="SUPFAM" id="SSF53335">
    <property type="entry name" value="S-adenosyl-L-methionine-dependent methyltransferases"/>
    <property type="match status" value="1"/>
</dbReference>
<dbReference type="InterPro" id="IPR025714">
    <property type="entry name" value="Methyltranfer_dom"/>
</dbReference>
<dbReference type="GO" id="GO:0005737">
    <property type="term" value="C:cytoplasm"/>
    <property type="evidence" value="ECO:0007669"/>
    <property type="project" value="TreeGrafter"/>
</dbReference>
<organism evidence="2 3">
    <name type="scientific">Prymnesium parvum</name>
    <name type="common">Toxic golden alga</name>
    <dbReference type="NCBI Taxonomy" id="97485"/>
    <lineage>
        <taxon>Eukaryota</taxon>
        <taxon>Haptista</taxon>
        <taxon>Haptophyta</taxon>
        <taxon>Prymnesiophyceae</taxon>
        <taxon>Prymnesiales</taxon>
        <taxon>Prymnesiaceae</taxon>
        <taxon>Prymnesium</taxon>
    </lineage>
</organism>
<dbReference type="CDD" id="cd02440">
    <property type="entry name" value="AdoMet_MTases"/>
    <property type="match status" value="1"/>
</dbReference>
<dbReference type="PANTHER" id="PTHR13369:SF0">
    <property type="entry name" value="GLUTATHIONE S-TRANSFERASE C-TERMINAL DOMAIN-CONTAINING PROTEIN"/>
    <property type="match status" value="1"/>
</dbReference>
<evidence type="ECO:0000259" key="1">
    <source>
        <dbReference type="Pfam" id="PF13679"/>
    </source>
</evidence>
<evidence type="ECO:0000313" key="3">
    <source>
        <dbReference type="Proteomes" id="UP001515480"/>
    </source>
</evidence>
<evidence type="ECO:0000313" key="2">
    <source>
        <dbReference type="EMBL" id="KAL1524434.1"/>
    </source>
</evidence>
<reference evidence="2 3" key="1">
    <citation type="journal article" date="2024" name="Science">
        <title>Giant polyketide synthase enzymes in the biosynthesis of giant marine polyether toxins.</title>
        <authorList>
            <person name="Fallon T.R."/>
            <person name="Shende V.V."/>
            <person name="Wierzbicki I.H."/>
            <person name="Pendleton A.L."/>
            <person name="Watervoot N.F."/>
            <person name="Auber R.P."/>
            <person name="Gonzalez D.J."/>
            <person name="Wisecaver J.H."/>
            <person name="Moore B.S."/>
        </authorList>
    </citation>
    <scope>NUCLEOTIDE SEQUENCE [LARGE SCALE GENOMIC DNA]</scope>
    <source>
        <strain evidence="2 3">12B1</strain>
    </source>
</reference>
<dbReference type="Pfam" id="PF13679">
    <property type="entry name" value="Methyltransf_32"/>
    <property type="match status" value="1"/>
</dbReference>
<gene>
    <name evidence="2" type="ORF">AB1Y20_019329</name>
</gene>
<dbReference type="Proteomes" id="UP001515480">
    <property type="component" value="Unassembled WGS sequence"/>
</dbReference>
<feature type="domain" description="Methyltransferase" evidence="1">
    <location>
        <begin position="67"/>
        <end position="187"/>
    </location>
</feature>